<dbReference type="GO" id="GO:0051536">
    <property type="term" value="F:iron-sulfur cluster binding"/>
    <property type="evidence" value="ECO:0007669"/>
    <property type="project" value="UniProtKB-KW"/>
</dbReference>
<evidence type="ECO:0000313" key="6">
    <source>
        <dbReference type="EMBL" id="CAG8499874.1"/>
    </source>
</evidence>
<reference evidence="6" key="1">
    <citation type="submission" date="2021-06" db="EMBL/GenBank/DDBJ databases">
        <authorList>
            <person name="Kallberg Y."/>
            <person name="Tangrot J."/>
            <person name="Rosling A."/>
        </authorList>
    </citation>
    <scope>NUCLEOTIDE SEQUENCE</scope>
    <source>
        <strain evidence="6">FL966</strain>
    </source>
</reference>
<dbReference type="Proteomes" id="UP000789759">
    <property type="component" value="Unassembled WGS sequence"/>
</dbReference>
<organism evidence="6 7">
    <name type="scientific">Cetraspora pellucida</name>
    <dbReference type="NCBI Taxonomy" id="1433469"/>
    <lineage>
        <taxon>Eukaryota</taxon>
        <taxon>Fungi</taxon>
        <taxon>Fungi incertae sedis</taxon>
        <taxon>Mucoromycota</taxon>
        <taxon>Glomeromycotina</taxon>
        <taxon>Glomeromycetes</taxon>
        <taxon>Diversisporales</taxon>
        <taxon>Gigasporaceae</taxon>
        <taxon>Cetraspora</taxon>
    </lineage>
</organism>
<gene>
    <name evidence="6" type="ORF">CPELLU_LOCUS2395</name>
</gene>
<dbReference type="GO" id="GO:0005829">
    <property type="term" value="C:cytosol"/>
    <property type="evidence" value="ECO:0007669"/>
    <property type="project" value="TreeGrafter"/>
</dbReference>
<name>A0A9N8ZL93_9GLOM</name>
<dbReference type="Pfam" id="PF10609">
    <property type="entry name" value="ParA"/>
    <property type="match status" value="1"/>
</dbReference>
<proteinExistence type="predicted"/>
<dbReference type="InterPro" id="IPR019591">
    <property type="entry name" value="Mrp/NBP35_ATP-bd"/>
</dbReference>
<protein>
    <submittedName>
        <fullName evidence="6">13749_t:CDS:1</fullName>
    </submittedName>
</protein>
<dbReference type="PANTHER" id="PTHR23264">
    <property type="entry name" value="NUCLEOTIDE-BINDING PROTEIN NBP35 YEAST -RELATED"/>
    <property type="match status" value="1"/>
</dbReference>
<evidence type="ECO:0000256" key="2">
    <source>
        <dbReference type="ARBA" id="ARBA00022741"/>
    </source>
</evidence>
<keyword evidence="2" id="KW-0547">Nucleotide-binding</keyword>
<keyword evidence="1" id="KW-0479">Metal-binding</keyword>
<evidence type="ECO:0000256" key="4">
    <source>
        <dbReference type="ARBA" id="ARBA00023004"/>
    </source>
</evidence>
<evidence type="ECO:0000256" key="1">
    <source>
        <dbReference type="ARBA" id="ARBA00022723"/>
    </source>
</evidence>
<keyword evidence="3" id="KW-0067">ATP-binding</keyword>
<dbReference type="GO" id="GO:0140663">
    <property type="term" value="F:ATP-dependent FeS chaperone activity"/>
    <property type="evidence" value="ECO:0007669"/>
    <property type="project" value="InterPro"/>
</dbReference>
<evidence type="ECO:0000313" key="7">
    <source>
        <dbReference type="Proteomes" id="UP000789759"/>
    </source>
</evidence>
<dbReference type="PANTHER" id="PTHR23264:SF35">
    <property type="entry name" value="CYTOSOLIC FE-S CLUSTER ASSEMBLY FACTOR NUBP1"/>
    <property type="match status" value="1"/>
</dbReference>
<sequence>MYVDHQFRLEEEQVHLDDWGYLDFTLIDTPPGASDEIKHLSIAQYLKESGIDCAIIITAPQEVAL</sequence>
<evidence type="ECO:0000256" key="5">
    <source>
        <dbReference type="ARBA" id="ARBA00023014"/>
    </source>
</evidence>
<keyword evidence="5" id="KW-0411">Iron-sulfur</keyword>
<dbReference type="AlphaFoldDB" id="A0A9N8ZL93"/>
<dbReference type="GO" id="GO:0016226">
    <property type="term" value="P:iron-sulfur cluster assembly"/>
    <property type="evidence" value="ECO:0007669"/>
    <property type="project" value="InterPro"/>
</dbReference>
<dbReference type="InterPro" id="IPR027417">
    <property type="entry name" value="P-loop_NTPase"/>
</dbReference>
<dbReference type="GO" id="GO:0005524">
    <property type="term" value="F:ATP binding"/>
    <property type="evidence" value="ECO:0007669"/>
    <property type="project" value="UniProtKB-KW"/>
</dbReference>
<keyword evidence="4" id="KW-0408">Iron</keyword>
<evidence type="ECO:0000256" key="3">
    <source>
        <dbReference type="ARBA" id="ARBA00022840"/>
    </source>
</evidence>
<dbReference type="EMBL" id="CAJVQA010001026">
    <property type="protein sequence ID" value="CAG8499874.1"/>
    <property type="molecule type" value="Genomic_DNA"/>
</dbReference>
<dbReference type="OrthoDB" id="1741334at2759"/>
<dbReference type="InterPro" id="IPR033756">
    <property type="entry name" value="YlxH/NBP35"/>
</dbReference>
<dbReference type="Gene3D" id="3.40.50.300">
    <property type="entry name" value="P-loop containing nucleotide triphosphate hydrolases"/>
    <property type="match status" value="1"/>
</dbReference>
<comment type="caution">
    <text evidence="6">The sequence shown here is derived from an EMBL/GenBank/DDBJ whole genome shotgun (WGS) entry which is preliminary data.</text>
</comment>
<accession>A0A9N8ZL93</accession>
<keyword evidence="7" id="KW-1185">Reference proteome</keyword>
<dbReference type="GO" id="GO:0046872">
    <property type="term" value="F:metal ion binding"/>
    <property type="evidence" value="ECO:0007669"/>
    <property type="project" value="UniProtKB-KW"/>
</dbReference>